<organism evidence="5 6">
    <name type="scientific">Geovibrio thiophilus</name>
    <dbReference type="NCBI Taxonomy" id="139438"/>
    <lineage>
        <taxon>Bacteria</taxon>
        <taxon>Pseudomonadati</taxon>
        <taxon>Deferribacterota</taxon>
        <taxon>Deferribacteres</taxon>
        <taxon>Deferribacterales</taxon>
        <taxon>Geovibrionaceae</taxon>
        <taxon>Geovibrio</taxon>
    </lineage>
</organism>
<dbReference type="RefSeq" id="WP_128467274.1">
    <property type="nucleotide sequence ID" value="NZ_CP035108.1"/>
</dbReference>
<accession>A0A410K0S8</accession>
<dbReference type="PROSITE" id="PS50995">
    <property type="entry name" value="HTH_MARR_2"/>
    <property type="match status" value="1"/>
</dbReference>
<dbReference type="EMBL" id="CP035108">
    <property type="protein sequence ID" value="QAR33989.1"/>
    <property type="molecule type" value="Genomic_DNA"/>
</dbReference>
<evidence type="ECO:0000256" key="2">
    <source>
        <dbReference type="ARBA" id="ARBA00023125"/>
    </source>
</evidence>
<protein>
    <submittedName>
        <fullName evidence="5">MarR family transcriptional regulator</fullName>
    </submittedName>
</protein>
<evidence type="ECO:0000259" key="4">
    <source>
        <dbReference type="PROSITE" id="PS50995"/>
    </source>
</evidence>
<gene>
    <name evidence="5" type="ORF">EP073_11410</name>
</gene>
<keyword evidence="3" id="KW-0804">Transcription</keyword>
<evidence type="ECO:0000256" key="1">
    <source>
        <dbReference type="ARBA" id="ARBA00023015"/>
    </source>
</evidence>
<dbReference type="PANTHER" id="PTHR42756">
    <property type="entry name" value="TRANSCRIPTIONAL REGULATOR, MARR"/>
    <property type="match status" value="1"/>
</dbReference>
<keyword evidence="1" id="KW-0805">Transcription regulation</keyword>
<keyword evidence="2" id="KW-0238">DNA-binding</keyword>
<dbReference type="GO" id="GO:0003700">
    <property type="term" value="F:DNA-binding transcription factor activity"/>
    <property type="evidence" value="ECO:0007669"/>
    <property type="project" value="InterPro"/>
</dbReference>
<dbReference type="Pfam" id="PF01047">
    <property type="entry name" value="MarR"/>
    <property type="match status" value="1"/>
</dbReference>
<dbReference type="PRINTS" id="PR00598">
    <property type="entry name" value="HTHMARR"/>
</dbReference>
<dbReference type="GO" id="GO:0046914">
    <property type="term" value="F:transition metal ion binding"/>
    <property type="evidence" value="ECO:0007669"/>
    <property type="project" value="InterPro"/>
</dbReference>
<evidence type="ECO:0000313" key="5">
    <source>
        <dbReference type="EMBL" id="QAR33989.1"/>
    </source>
</evidence>
<dbReference type="InterPro" id="IPR000835">
    <property type="entry name" value="HTH_MarR-typ"/>
</dbReference>
<dbReference type="SMART" id="SM00529">
    <property type="entry name" value="HTH_DTXR"/>
    <property type="match status" value="1"/>
</dbReference>
<dbReference type="GO" id="GO:0003677">
    <property type="term" value="F:DNA binding"/>
    <property type="evidence" value="ECO:0007669"/>
    <property type="project" value="UniProtKB-KW"/>
</dbReference>
<evidence type="ECO:0000256" key="3">
    <source>
        <dbReference type="ARBA" id="ARBA00023163"/>
    </source>
</evidence>
<dbReference type="AlphaFoldDB" id="A0A410K0S8"/>
<dbReference type="Proteomes" id="UP000287502">
    <property type="component" value="Chromosome"/>
</dbReference>
<evidence type="ECO:0000313" key="6">
    <source>
        <dbReference type="Proteomes" id="UP000287502"/>
    </source>
</evidence>
<sequence length="155" mass="17504">MERKLFLHLFLNISKLLEDRIREDLDPMGIFHGQGKVLAELYKNDGMTQISIAKTLGISPATVTNMVKRMESGGLVKRHSDKHDDRVIRVHLTKEGNRSAEKVIEVWENIDSYIRTLMPETDLESLHKVLNKVKFGLGGADEGCESGCRESVLQS</sequence>
<reference evidence="5 6" key="1">
    <citation type="submission" date="2019-01" db="EMBL/GenBank/DDBJ databases">
        <title>Geovibrio thiophilus DSM 11263, complete genome.</title>
        <authorList>
            <person name="Spring S."/>
            <person name="Bunk B."/>
            <person name="Sproer C."/>
        </authorList>
    </citation>
    <scope>NUCLEOTIDE SEQUENCE [LARGE SCALE GENOMIC DNA]</scope>
    <source>
        <strain evidence="5 6">DSM 11263</strain>
    </source>
</reference>
<dbReference type="KEGG" id="gtl:EP073_11410"/>
<dbReference type="SMART" id="SM00347">
    <property type="entry name" value="HTH_MARR"/>
    <property type="match status" value="1"/>
</dbReference>
<name>A0A410K0S8_9BACT</name>
<dbReference type="PANTHER" id="PTHR42756:SF1">
    <property type="entry name" value="TRANSCRIPTIONAL REPRESSOR OF EMRAB OPERON"/>
    <property type="match status" value="1"/>
</dbReference>
<proteinExistence type="predicted"/>
<keyword evidence="6" id="KW-1185">Reference proteome</keyword>
<dbReference type="InterPro" id="IPR036388">
    <property type="entry name" value="WH-like_DNA-bd_sf"/>
</dbReference>
<dbReference type="InterPro" id="IPR022689">
    <property type="entry name" value="Iron_dep_repressor"/>
</dbReference>
<dbReference type="InterPro" id="IPR036390">
    <property type="entry name" value="WH_DNA-bd_sf"/>
</dbReference>
<feature type="domain" description="HTH marR-type" evidence="4">
    <location>
        <begin position="3"/>
        <end position="135"/>
    </location>
</feature>
<dbReference type="OrthoDB" id="5521015at2"/>
<dbReference type="SUPFAM" id="SSF46785">
    <property type="entry name" value="Winged helix' DNA-binding domain"/>
    <property type="match status" value="1"/>
</dbReference>
<dbReference type="Gene3D" id="1.10.10.10">
    <property type="entry name" value="Winged helix-like DNA-binding domain superfamily/Winged helix DNA-binding domain"/>
    <property type="match status" value="1"/>
</dbReference>